<gene>
    <name evidence="2" type="primary">pglX</name>
    <name evidence="1" type="ORF">GIW56_21695</name>
    <name evidence="2" type="ORF">HBO33_26325</name>
</gene>
<dbReference type="EMBL" id="WKED01000049">
    <property type="protein sequence ID" value="MCF5109449.1"/>
    <property type="molecule type" value="Genomic_DNA"/>
</dbReference>
<comment type="caution">
    <text evidence="2">The sequence shown here is derived from an EMBL/GenBank/DDBJ whole genome shotgun (WGS) entry which is preliminary data.</text>
</comment>
<organism evidence="2 3">
    <name type="scientific">Pseudomonas gessardii</name>
    <dbReference type="NCBI Taxonomy" id="78544"/>
    <lineage>
        <taxon>Bacteria</taxon>
        <taxon>Pseudomonadati</taxon>
        <taxon>Pseudomonadota</taxon>
        <taxon>Gammaproteobacteria</taxon>
        <taxon>Pseudomonadales</taxon>
        <taxon>Pseudomonadaceae</taxon>
        <taxon>Pseudomonas</taxon>
    </lineage>
</organism>
<dbReference type="Proteomes" id="UP000814003">
    <property type="component" value="Unassembled WGS sequence"/>
</dbReference>
<dbReference type="AlphaFoldDB" id="A0A7Y1MUK5"/>
<dbReference type="EMBL" id="JAAQYP010000065">
    <property type="protein sequence ID" value="NNA98679.1"/>
    <property type="molecule type" value="Genomic_DNA"/>
</dbReference>
<reference evidence="2 3" key="2">
    <citation type="journal article" date="2020" name="Front. Microbiol.">
        <title>Genetic Organization of the aprX-lipA2 Operon Affects the Proteolytic Potential of Pseudomonas Species in Milk.</title>
        <authorList>
            <person name="Maier C."/>
            <person name="Huptas C."/>
            <person name="von Neubeck M."/>
            <person name="Scherer S."/>
            <person name="Wenning M."/>
            <person name="Lucking G."/>
        </authorList>
    </citation>
    <scope>NUCLEOTIDE SEQUENCE [LARGE SCALE GENOMIC DNA]</scope>
    <source>
        <strain evidence="2 3">G4779</strain>
    </source>
</reference>
<dbReference type="GO" id="GO:0008168">
    <property type="term" value="F:methyltransferase activity"/>
    <property type="evidence" value="ECO:0007669"/>
    <property type="project" value="UniProtKB-KW"/>
</dbReference>
<dbReference type="NCBIfam" id="NF033452">
    <property type="entry name" value="BREX_1_MTaseX"/>
    <property type="match status" value="1"/>
</dbReference>
<protein>
    <submittedName>
        <fullName evidence="2">BREX-1 system adenine-specific DNA-methyltransferase PglX</fullName>
    </submittedName>
</protein>
<accession>A0A7Y1MUK5</accession>
<dbReference type="RefSeq" id="WP_126644777.1">
    <property type="nucleotide sequence ID" value="NZ_JAAQYN010000016.1"/>
</dbReference>
<keyword evidence="4" id="KW-1185">Reference proteome</keyword>
<dbReference type="GO" id="GO:0032259">
    <property type="term" value="P:methylation"/>
    <property type="evidence" value="ECO:0007669"/>
    <property type="project" value="UniProtKB-KW"/>
</dbReference>
<name>A0A7Y1MUK5_9PSED</name>
<keyword evidence="2" id="KW-0808">Transferase</keyword>
<evidence type="ECO:0000313" key="2">
    <source>
        <dbReference type="EMBL" id="NNA98679.1"/>
    </source>
</evidence>
<evidence type="ECO:0000313" key="3">
    <source>
        <dbReference type="Proteomes" id="UP000542111"/>
    </source>
</evidence>
<dbReference type="InterPro" id="IPR047939">
    <property type="entry name" value="BREX_1_PglX"/>
</dbReference>
<reference evidence="1 4" key="1">
    <citation type="submission" date="2019-11" db="EMBL/GenBank/DDBJ databases">
        <title>Epiphytic Pseudomonas syringae from cherry orchards.</title>
        <authorList>
            <person name="Hulin M.T."/>
        </authorList>
    </citation>
    <scope>NUCLEOTIDE SEQUENCE [LARGE SCALE GENOMIC DNA]</scope>
    <source>
        <strain evidence="1 4">PA-6-5B</strain>
    </source>
</reference>
<evidence type="ECO:0000313" key="1">
    <source>
        <dbReference type="EMBL" id="MCF5109449.1"/>
    </source>
</evidence>
<keyword evidence="2" id="KW-0489">Methyltransferase</keyword>
<sequence length="590" mass="67935">MDDQNKQADNAEAGMESYFFRASAADFRKIPGSPVAYWVSDAVSNAFRDFPRFDEVAPTRKGMVTARNEIYVRDWHEVSLDKSGLDIFKDRHSAQESGKKWFSYLKGGGYRKWYGNKFDVVNWEDDGFLLQTKKHPSEDRVWATNFNLEFVFNENINWGAVSSLDFSARISEGGELFDAGGSACFPVKVNPKTVLGFLNAKVSRVMLRALNPTLNFQAGNIANLPFLVSVDTDRTRNLVDGLISAFKVDWNSYETSWDFTSLPLLHSDYQQKTLQSTYQNLRAFWSDTTLEMQRFEEENNDIFIEAYCLQDELNPEVPLKEITLTCNPYNRYGGDKADEELEALLQADTMREFLSYAVGCMFGRYSLDKPGLLLANLGETLVDYLRQVPEPRFMPDEDNVIPLLDGEWFADDVTERFRQFLRMTFGEQHYEENLTFIEAALGKDIRKYFLKDFYVDHVKRYRKRPIYWLFASPKGTFNALIYVHRYRADTVSVVLQYLRDFRKKLAARLGYLQQVSISTSASQGDKARALKEIETLKKQLLELDDYERDTLYPLATEQVPLDLDDGVKVNYLKLGPALKKIVGLDAKGED</sequence>
<evidence type="ECO:0000313" key="4">
    <source>
        <dbReference type="Proteomes" id="UP000814003"/>
    </source>
</evidence>
<proteinExistence type="predicted"/>
<dbReference type="Proteomes" id="UP000542111">
    <property type="component" value="Unassembled WGS sequence"/>
</dbReference>